<sequence>MRITILLFLCSFFGFTQVEKDSLSLAEDKNSILQERNFEDGLNERYSGEEFDYTIKTGESANLISRFLRWFGNWLNDTFGIQIPPGTLEVLKWLIYIVMGGLVIFLIVRMFVNERFEAIFSKKAKSFADIELAEQHIEAIDFDSLLKDALKNKDYRLAVRYHFLKLLKRLSQKELIEWHFEKTNSEYHQEIQEPKLQSGFKELAYLYDYVWYGEQPITESLFSRAANQFEKMNQIIPR</sequence>
<proteinExistence type="predicted"/>
<dbReference type="Proteomes" id="UP000718451">
    <property type="component" value="Unassembled WGS sequence"/>
</dbReference>
<dbReference type="Pfam" id="PF13559">
    <property type="entry name" value="DUF4129"/>
    <property type="match status" value="1"/>
</dbReference>
<keyword evidence="1" id="KW-1133">Transmembrane helix</keyword>
<dbReference type="RefSeq" id="WP_168552115.1">
    <property type="nucleotide sequence ID" value="NZ_JAAWWL010000002.1"/>
</dbReference>
<comment type="caution">
    <text evidence="3">The sequence shown here is derived from an EMBL/GenBank/DDBJ whole genome shotgun (WGS) entry which is preliminary data.</text>
</comment>
<keyword evidence="1" id="KW-0812">Transmembrane</keyword>
<evidence type="ECO:0000256" key="1">
    <source>
        <dbReference type="SAM" id="Phobius"/>
    </source>
</evidence>
<reference evidence="3 4" key="1">
    <citation type="submission" date="2020-04" db="EMBL/GenBank/DDBJ databases">
        <authorList>
            <person name="Yoon J."/>
        </authorList>
    </citation>
    <scope>NUCLEOTIDE SEQUENCE [LARGE SCALE GENOMIC DNA]</scope>
    <source>
        <strain evidence="3 4">DJ-13</strain>
    </source>
</reference>
<gene>
    <name evidence="3" type="ORF">HCU67_07965</name>
</gene>
<feature type="transmembrane region" description="Helical" evidence="1">
    <location>
        <begin position="93"/>
        <end position="112"/>
    </location>
</feature>
<organism evidence="3 4">
    <name type="scientific">Croceivirga thetidis</name>
    <dbReference type="NCBI Taxonomy" id="2721623"/>
    <lineage>
        <taxon>Bacteria</taxon>
        <taxon>Pseudomonadati</taxon>
        <taxon>Bacteroidota</taxon>
        <taxon>Flavobacteriia</taxon>
        <taxon>Flavobacteriales</taxon>
        <taxon>Flavobacteriaceae</taxon>
        <taxon>Croceivirga</taxon>
    </lineage>
</organism>
<accession>A0ABX1GPN9</accession>
<evidence type="ECO:0000313" key="3">
    <source>
        <dbReference type="EMBL" id="NKI31880.1"/>
    </source>
</evidence>
<keyword evidence="1" id="KW-0472">Membrane</keyword>
<name>A0ABX1GPN9_9FLAO</name>
<dbReference type="InterPro" id="IPR025403">
    <property type="entry name" value="TgpA-like_C"/>
</dbReference>
<feature type="domain" description="Protein-glutamine gamma-glutamyltransferase-like C-terminal" evidence="2">
    <location>
        <begin position="164"/>
        <end position="227"/>
    </location>
</feature>
<evidence type="ECO:0000259" key="2">
    <source>
        <dbReference type="Pfam" id="PF13559"/>
    </source>
</evidence>
<dbReference type="EMBL" id="JAAWWL010000002">
    <property type="protein sequence ID" value="NKI31880.1"/>
    <property type="molecule type" value="Genomic_DNA"/>
</dbReference>
<protein>
    <submittedName>
        <fullName evidence="3">DUF4129 domain-containing protein</fullName>
    </submittedName>
</protein>
<evidence type="ECO:0000313" key="4">
    <source>
        <dbReference type="Proteomes" id="UP000718451"/>
    </source>
</evidence>
<keyword evidence="4" id="KW-1185">Reference proteome</keyword>